<protein>
    <submittedName>
        <fullName evidence="5">Calreticulin/calnexin</fullName>
    </submittedName>
</protein>
<dbReference type="PANTHER" id="PTHR11073">
    <property type="entry name" value="CALRETICULIN AND CALNEXIN"/>
    <property type="match status" value="1"/>
</dbReference>
<dbReference type="GO" id="GO:0051082">
    <property type="term" value="F:unfolded protein binding"/>
    <property type="evidence" value="ECO:0007669"/>
    <property type="project" value="InterPro"/>
</dbReference>
<name>A0A4P9YR83_9FUNG</name>
<dbReference type="InterPro" id="IPR018124">
    <property type="entry name" value="Calret/calnex_CS"/>
</dbReference>
<sequence length="135" mass="15210">PTTISAEFIEQFTDGWDTRWAHSKATKQMDNAAADDKDATVFRFDGEWAVEEPTVLPTIKGDKGLVLKSAAKHHALVSKFAKPFDNTDNTLVLQYEVKMQNPIECGGAYLKLLTHQEDGKFDPEKFDDKTPYTIM</sequence>
<dbReference type="GO" id="GO:0005509">
    <property type="term" value="F:calcium ion binding"/>
    <property type="evidence" value="ECO:0007669"/>
    <property type="project" value="InterPro"/>
</dbReference>
<dbReference type="GO" id="GO:0005789">
    <property type="term" value="C:endoplasmic reticulum membrane"/>
    <property type="evidence" value="ECO:0007669"/>
    <property type="project" value="TreeGrafter"/>
</dbReference>
<dbReference type="AlphaFoldDB" id="A0A4P9YR83"/>
<evidence type="ECO:0000256" key="1">
    <source>
        <dbReference type="ARBA" id="ARBA00004240"/>
    </source>
</evidence>
<dbReference type="SUPFAM" id="SSF49899">
    <property type="entry name" value="Concanavalin A-like lectins/glucanases"/>
    <property type="match status" value="1"/>
</dbReference>
<evidence type="ECO:0000256" key="4">
    <source>
        <dbReference type="RuleBase" id="RU362126"/>
    </source>
</evidence>
<dbReference type="Gene3D" id="2.60.120.200">
    <property type="match status" value="1"/>
</dbReference>
<evidence type="ECO:0000313" key="6">
    <source>
        <dbReference type="Proteomes" id="UP000278143"/>
    </source>
</evidence>
<dbReference type="OrthoDB" id="1938156at2759"/>
<dbReference type="Pfam" id="PF00262">
    <property type="entry name" value="Calreticulin"/>
    <property type="match status" value="1"/>
</dbReference>
<accession>A0A4P9YR83</accession>
<comment type="subcellular location">
    <subcellularLocation>
        <location evidence="1">Endoplasmic reticulum</location>
    </subcellularLocation>
</comment>
<evidence type="ECO:0000313" key="5">
    <source>
        <dbReference type="EMBL" id="RKP22373.1"/>
    </source>
</evidence>
<keyword evidence="4" id="KW-0143">Chaperone</keyword>
<dbReference type="GO" id="GO:0036503">
    <property type="term" value="P:ERAD pathway"/>
    <property type="evidence" value="ECO:0007669"/>
    <property type="project" value="TreeGrafter"/>
</dbReference>
<evidence type="ECO:0000256" key="3">
    <source>
        <dbReference type="ARBA" id="ARBA00022824"/>
    </source>
</evidence>
<dbReference type="PRINTS" id="PR00626">
    <property type="entry name" value="CALRETICULIN"/>
</dbReference>
<dbReference type="GO" id="GO:0006457">
    <property type="term" value="P:protein folding"/>
    <property type="evidence" value="ECO:0007669"/>
    <property type="project" value="InterPro"/>
</dbReference>
<feature type="non-terminal residue" evidence="5">
    <location>
        <position position="1"/>
    </location>
</feature>
<dbReference type="PANTHER" id="PTHR11073:SF1">
    <property type="entry name" value="CALNEXIN 14D-RELATED"/>
    <property type="match status" value="1"/>
</dbReference>
<dbReference type="Proteomes" id="UP000278143">
    <property type="component" value="Unassembled WGS sequence"/>
</dbReference>
<dbReference type="InterPro" id="IPR001580">
    <property type="entry name" value="Calret/calnex"/>
</dbReference>
<reference evidence="6" key="1">
    <citation type="journal article" date="2018" name="Nat. Microbiol.">
        <title>Leveraging single-cell genomics to expand the fungal tree of life.</title>
        <authorList>
            <person name="Ahrendt S.R."/>
            <person name="Quandt C.A."/>
            <person name="Ciobanu D."/>
            <person name="Clum A."/>
            <person name="Salamov A."/>
            <person name="Andreopoulos B."/>
            <person name="Cheng J.F."/>
            <person name="Woyke T."/>
            <person name="Pelin A."/>
            <person name="Henrissat B."/>
            <person name="Reynolds N.K."/>
            <person name="Benny G.L."/>
            <person name="Smith M.E."/>
            <person name="James T.Y."/>
            <person name="Grigoriev I.V."/>
        </authorList>
    </citation>
    <scope>NUCLEOTIDE SEQUENCE [LARGE SCALE GENOMIC DNA]</scope>
    <source>
        <strain evidence="6">Benny S71-1</strain>
    </source>
</reference>
<keyword evidence="3 4" id="KW-0256">Endoplasmic reticulum</keyword>
<comment type="similarity">
    <text evidence="2 4">Belongs to the calreticulin family.</text>
</comment>
<dbReference type="EMBL" id="KZ992191">
    <property type="protein sequence ID" value="RKP22373.1"/>
    <property type="molecule type" value="Genomic_DNA"/>
</dbReference>
<feature type="non-terminal residue" evidence="5">
    <location>
        <position position="135"/>
    </location>
</feature>
<keyword evidence="6" id="KW-1185">Reference proteome</keyword>
<evidence type="ECO:0000256" key="2">
    <source>
        <dbReference type="ARBA" id="ARBA00010983"/>
    </source>
</evidence>
<gene>
    <name evidence="5" type="ORF">SYNPS1DRAFT_10292</name>
</gene>
<dbReference type="PROSITE" id="PS00803">
    <property type="entry name" value="CALRETICULIN_1"/>
    <property type="match status" value="1"/>
</dbReference>
<dbReference type="InterPro" id="IPR013320">
    <property type="entry name" value="ConA-like_dom_sf"/>
</dbReference>
<proteinExistence type="inferred from homology"/>
<organism evidence="5 6">
    <name type="scientific">Syncephalis pseudoplumigaleata</name>
    <dbReference type="NCBI Taxonomy" id="1712513"/>
    <lineage>
        <taxon>Eukaryota</taxon>
        <taxon>Fungi</taxon>
        <taxon>Fungi incertae sedis</taxon>
        <taxon>Zoopagomycota</taxon>
        <taxon>Zoopagomycotina</taxon>
        <taxon>Zoopagomycetes</taxon>
        <taxon>Zoopagales</taxon>
        <taxon>Piptocephalidaceae</taxon>
        <taxon>Syncephalis</taxon>
    </lineage>
</organism>